<feature type="domain" description="Thioredoxin" evidence="4">
    <location>
        <begin position="43"/>
        <end position="144"/>
    </location>
</feature>
<dbReference type="InterPro" id="IPR011990">
    <property type="entry name" value="TPR-like_helical_dom_sf"/>
</dbReference>
<dbReference type="EMBL" id="JACBYE010000044">
    <property type="protein sequence ID" value="NYS94788.1"/>
    <property type="molecule type" value="Genomic_DNA"/>
</dbReference>
<dbReference type="GO" id="GO:0005737">
    <property type="term" value="C:cytoplasm"/>
    <property type="evidence" value="ECO:0007669"/>
    <property type="project" value="TreeGrafter"/>
</dbReference>
<organism evidence="5 6">
    <name type="scientific">Sanguibacter inulinus</name>
    <dbReference type="NCBI Taxonomy" id="60922"/>
    <lineage>
        <taxon>Bacteria</taxon>
        <taxon>Bacillati</taxon>
        <taxon>Actinomycetota</taxon>
        <taxon>Actinomycetes</taxon>
        <taxon>Micrococcales</taxon>
        <taxon>Sanguibacteraceae</taxon>
        <taxon>Sanguibacter</taxon>
    </lineage>
</organism>
<dbReference type="AlphaFoldDB" id="A0A853F154"/>
<feature type="region of interest" description="Disordered" evidence="3">
    <location>
        <begin position="1"/>
        <end position="36"/>
    </location>
</feature>
<dbReference type="SUPFAM" id="SSF52833">
    <property type="entry name" value="Thioredoxin-like"/>
    <property type="match status" value="1"/>
</dbReference>
<comment type="similarity">
    <text evidence="1">Belongs to the thioredoxin family.</text>
</comment>
<proteinExistence type="inferred from homology"/>
<dbReference type="Gene3D" id="1.25.40.10">
    <property type="entry name" value="Tetratricopeptide repeat domain"/>
    <property type="match status" value="1"/>
</dbReference>
<evidence type="ECO:0000256" key="3">
    <source>
        <dbReference type="SAM" id="MobiDB-lite"/>
    </source>
</evidence>
<reference evidence="5 6" key="1">
    <citation type="submission" date="2020-07" db="EMBL/GenBank/DDBJ databases">
        <title>MOT database genomes.</title>
        <authorList>
            <person name="Joseph S."/>
            <person name="Aduse-Opoku J."/>
            <person name="Hashim A."/>
            <person name="Wade W."/>
            <person name="Curtis M."/>
        </authorList>
    </citation>
    <scope>NUCLEOTIDE SEQUENCE [LARGE SCALE GENOMIC DNA]</scope>
    <source>
        <strain evidence="5 6">DSM 100099</strain>
    </source>
</reference>
<dbReference type="InterPro" id="IPR013766">
    <property type="entry name" value="Thioredoxin_domain"/>
</dbReference>
<dbReference type="Proteomes" id="UP000561011">
    <property type="component" value="Unassembled WGS sequence"/>
</dbReference>
<evidence type="ECO:0000256" key="1">
    <source>
        <dbReference type="ARBA" id="ARBA00008987"/>
    </source>
</evidence>
<evidence type="ECO:0000259" key="4">
    <source>
        <dbReference type="Pfam" id="PF00085"/>
    </source>
</evidence>
<dbReference type="PANTHER" id="PTHR45663">
    <property type="entry name" value="GEO12009P1"/>
    <property type="match status" value="1"/>
</dbReference>
<gene>
    <name evidence="5" type="ORF">HZZ10_14815</name>
</gene>
<protein>
    <submittedName>
        <fullName evidence="5">Tetratricopeptide repeat protein</fullName>
    </submittedName>
</protein>
<name>A0A853F154_9MICO</name>
<keyword evidence="6" id="KW-1185">Reference proteome</keyword>
<accession>A0A853F154</accession>
<dbReference type="PANTHER" id="PTHR45663:SF11">
    <property type="entry name" value="GEO12009P1"/>
    <property type="match status" value="1"/>
</dbReference>
<dbReference type="SUPFAM" id="SSF48452">
    <property type="entry name" value="TPR-like"/>
    <property type="match status" value="1"/>
</dbReference>
<dbReference type="Pfam" id="PF00085">
    <property type="entry name" value="Thioredoxin"/>
    <property type="match status" value="1"/>
</dbReference>
<keyword evidence="2" id="KW-0676">Redox-active center</keyword>
<dbReference type="CDD" id="cd02956">
    <property type="entry name" value="ybbN"/>
    <property type="match status" value="1"/>
</dbReference>
<sequence>MSQPGAPGPQFDVRGAVDLSSLGRPSAPPPGAPGGAPAAGGFVVDITDEMFPSVVQQSAQVPVVALLWMPTDAENARLATTLGALTAEYAGRFLLVRIDATAYPQIAQAFQVQAFPTVVAVLAQQPVPLFQGTADEAQIRSVLDELLTAAEANGVTGVLAPPEGQQPTVPAVAAAPEPELPPLHQKAYDAIEADDLETAVAAYEQALREDPRDHLATAGLAQARLLLRTRGADLATVRAAAADHPEDVEAQLAVADLDLLGGKVEDALGRLIELVPDAEDKDVLRKRLVEYFDLLGPQDPRVAPARRALTNALY</sequence>
<dbReference type="InterPro" id="IPR036249">
    <property type="entry name" value="Thioredoxin-like_sf"/>
</dbReference>
<dbReference type="RefSeq" id="WP_179914089.1">
    <property type="nucleotide sequence ID" value="NZ_JACBYE010000044.1"/>
</dbReference>
<dbReference type="GO" id="GO:0006950">
    <property type="term" value="P:response to stress"/>
    <property type="evidence" value="ECO:0007669"/>
    <property type="project" value="UniProtKB-ARBA"/>
</dbReference>
<dbReference type="Gene3D" id="3.40.30.10">
    <property type="entry name" value="Glutaredoxin"/>
    <property type="match status" value="1"/>
</dbReference>
<comment type="caution">
    <text evidence="5">The sequence shown here is derived from an EMBL/GenBank/DDBJ whole genome shotgun (WGS) entry which is preliminary data.</text>
</comment>
<dbReference type="GO" id="GO:0015035">
    <property type="term" value="F:protein-disulfide reductase activity"/>
    <property type="evidence" value="ECO:0007669"/>
    <property type="project" value="TreeGrafter"/>
</dbReference>
<evidence type="ECO:0000313" key="5">
    <source>
        <dbReference type="EMBL" id="NYS94788.1"/>
    </source>
</evidence>
<evidence type="ECO:0000313" key="6">
    <source>
        <dbReference type="Proteomes" id="UP000561011"/>
    </source>
</evidence>
<dbReference type="Pfam" id="PF14561">
    <property type="entry name" value="TPR_20"/>
    <property type="match status" value="1"/>
</dbReference>
<evidence type="ECO:0000256" key="2">
    <source>
        <dbReference type="ARBA" id="ARBA00023284"/>
    </source>
</evidence>